<sequence length="31" mass="3750">MHGKYFQRNIFPVFHFLMVREIVISINILSV</sequence>
<dbReference type="EMBL" id="GBXM01094992">
    <property type="protein sequence ID" value="JAH13585.1"/>
    <property type="molecule type" value="Transcribed_RNA"/>
</dbReference>
<name>A0A0E9QB71_ANGAN</name>
<proteinExistence type="predicted"/>
<accession>A0A0E9QB71</accession>
<organism evidence="1">
    <name type="scientific">Anguilla anguilla</name>
    <name type="common">European freshwater eel</name>
    <name type="synonym">Muraena anguilla</name>
    <dbReference type="NCBI Taxonomy" id="7936"/>
    <lineage>
        <taxon>Eukaryota</taxon>
        <taxon>Metazoa</taxon>
        <taxon>Chordata</taxon>
        <taxon>Craniata</taxon>
        <taxon>Vertebrata</taxon>
        <taxon>Euteleostomi</taxon>
        <taxon>Actinopterygii</taxon>
        <taxon>Neopterygii</taxon>
        <taxon>Teleostei</taxon>
        <taxon>Anguilliformes</taxon>
        <taxon>Anguillidae</taxon>
        <taxon>Anguilla</taxon>
    </lineage>
</organism>
<protein>
    <submittedName>
        <fullName evidence="1">Uncharacterized protein</fullName>
    </submittedName>
</protein>
<dbReference type="AlphaFoldDB" id="A0A0E9QB71"/>
<reference evidence="1" key="1">
    <citation type="submission" date="2014-11" db="EMBL/GenBank/DDBJ databases">
        <authorList>
            <person name="Amaro Gonzalez C."/>
        </authorList>
    </citation>
    <scope>NUCLEOTIDE SEQUENCE</scope>
</reference>
<evidence type="ECO:0000313" key="1">
    <source>
        <dbReference type="EMBL" id="JAH13585.1"/>
    </source>
</evidence>
<reference evidence="1" key="2">
    <citation type="journal article" date="2015" name="Fish Shellfish Immunol.">
        <title>Early steps in the European eel (Anguilla anguilla)-Vibrio vulnificus interaction in the gills: Role of the RtxA13 toxin.</title>
        <authorList>
            <person name="Callol A."/>
            <person name="Pajuelo D."/>
            <person name="Ebbesson L."/>
            <person name="Teles M."/>
            <person name="MacKenzie S."/>
            <person name="Amaro C."/>
        </authorList>
    </citation>
    <scope>NUCLEOTIDE SEQUENCE</scope>
</reference>